<evidence type="ECO:0000256" key="3">
    <source>
        <dbReference type="ARBA" id="ARBA00013725"/>
    </source>
</evidence>
<dbReference type="InterPro" id="IPR006110">
    <property type="entry name" value="Pol_omega/Rpo6/RPB6"/>
</dbReference>
<evidence type="ECO:0000256" key="6">
    <source>
        <dbReference type="ARBA" id="ARBA00022695"/>
    </source>
</evidence>
<evidence type="ECO:0000256" key="7">
    <source>
        <dbReference type="ARBA" id="ARBA00023163"/>
    </source>
</evidence>
<evidence type="ECO:0000256" key="4">
    <source>
        <dbReference type="ARBA" id="ARBA00022478"/>
    </source>
</evidence>
<dbReference type="KEGG" id="ocm:CBP12_09510"/>
<comment type="function">
    <text evidence="11">Promotes RNA polymerase assembly. Latches the N- and C-terminal regions of the beta' subunit thereby facilitating its interaction with the beta and alpha subunits.</text>
</comment>
<dbReference type="AlphaFoldDB" id="A0A1Y0CYF5"/>
<reference evidence="13" key="1">
    <citation type="submission" date="2017-05" db="EMBL/GenBank/DDBJ databases">
        <authorList>
            <person name="Sung H."/>
        </authorList>
    </citation>
    <scope>NUCLEOTIDE SEQUENCE [LARGE SCALE GENOMIC DNA]</scope>
    <source>
        <strain evidence="13">AMac2203</strain>
    </source>
</reference>
<dbReference type="Gene3D" id="3.90.940.10">
    <property type="match status" value="1"/>
</dbReference>
<proteinExistence type="inferred from homology"/>
<protein>
    <recommendedName>
        <fullName evidence="3 11">DNA-directed RNA polymerase subunit omega</fullName>
        <shortName evidence="11">RNAP omega subunit</shortName>
        <ecNumber evidence="2 11">2.7.7.6</ecNumber>
    </recommendedName>
    <alternativeName>
        <fullName evidence="9 11">RNA polymerase omega subunit</fullName>
    </alternativeName>
    <alternativeName>
        <fullName evidence="8 11">Transcriptase subunit omega</fullName>
    </alternativeName>
</protein>
<dbReference type="InterPro" id="IPR036161">
    <property type="entry name" value="RPB6/omega-like_sf"/>
</dbReference>
<keyword evidence="5 11" id="KW-0808">Transferase</keyword>
<dbReference type="GO" id="GO:0003899">
    <property type="term" value="F:DNA-directed RNA polymerase activity"/>
    <property type="evidence" value="ECO:0007669"/>
    <property type="project" value="UniProtKB-UniRule"/>
</dbReference>
<dbReference type="Proteomes" id="UP000243793">
    <property type="component" value="Chromosome"/>
</dbReference>
<dbReference type="OrthoDB" id="9796300at2"/>
<evidence type="ECO:0000256" key="8">
    <source>
        <dbReference type="ARBA" id="ARBA00029924"/>
    </source>
</evidence>
<organism evidence="12 13">
    <name type="scientific">Oceanisphaera avium</name>
    <dbReference type="NCBI Taxonomy" id="1903694"/>
    <lineage>
        <taxon>Bacteria</taxon>
        <taxon>Pseudomonadati</taxon>
        <taxon>Pseudomonadota</taxon>
        <taxon>Gammaproteobacteria</taxon>
        <taxon>Aeromonadales</taxon>
        <taxon>Aeromonadaceae</taxon>
        <taxon>Oceanisphaera</taxon>
    </lineage>
</organism>
<evidence type="ECO:0000313" key="13">
    <source>
        <dbReference type="Proteomes" id="UP000243793"/>
    </source>
</evidence>
<accession>A0A1Y0CYF5</accession>
<keyword evidence="7 11" id="KW-0804">Transcription</keyword>
<evidence type="ECO:0000256" key="10">
    <source>
        <dbReference type="ARBA" id="ARBA00048552"/>
    </source>
</evidence>
<dbReference type="SUPFAM" id="SSF63562">
    <property type="entry name" value="RPB6/omega subunit-like"/>
    <property type="match status" value="1"/>
</dbReference>
<evidence type="ECO:0000256" key="2">
    <source>
        <dbReference type="ARBA" id="ARBA00012418"/>
    </source>
</evidence>
<gene>
    <name evidence="11" type="primary">rpoZ</name>
    <name evidence="12" type="ORF">CBP12_09510</name>
</gene>
<dbReference type="HAMAP" id="MF_00366">
    <property type="entry name" value="RNApol_bact_RpoZ"/>
    <property type="match status" value="1"/>
</dbReference>
<dbReference type="EMBL" id="CP021376">
    <property type="protein sequence ID" value="ART80353.1"/>
    <property type="molecule type" value="Genomic_DNA"/>
</dbReference>
<dbReference type="EC" id="2.7.7.6" evidence="2 11"/>
<evidence type="ECO:0000313" key="12">
    <source>
        <dbReference type="EMBL" id="ART80353.1"/>
    </source>
</evidence>
<dbReference type="GO" id="GO:0000428">
    <property type="term" value="C:DNA-directed RNA polymerase complex"/>
    <property type="evidence" value="ECO:0007669"/>
    <property type="project" value="UniProtKB-KW"/>
</dbReference>
<evidence type="ECO:0000256" key="9">
    <source>
        <dbReference type="ARBA" id="ARBA00030998"/>
    </source>
</evidence>
<comment type="subunit">
    <text evidence="11">The RNAP catalytic core consists of 2 alpha, 1 beta, 1 beta' and 1 omega subunit. When a sigma factor is associated with the core the holoenzyme is formed, which can initiate transcription.</text>
</comment>
<dbReference type="GO" id="GO:0003677">
    <property type="term" value="F:DNA binding"/>
    <property type="evidence" value="ECO:0007669"/>
    <property type="project" value="UniProtKB-UniRule"/>
</dbReference>
<dbReference type="Pfam" id="PF01192">
    <property type="entry name" value="RNA_pol_Rpb6"/>
    <property type="match status" value="1"/>
</dbReference>
<sequence length="92" mass="10110">MARVTVEDAVEQVGNRFDLVLVASRRARQLATQGKDALVPLENDKPTVIALREIEQGLVNHAMMDMQDRQEQQETDAAELAAVAAIAEGRLL</sequence>
<comment type="catalytic activity">
    <reaction evidence="10 11">
        <text>RNA(n) + a ribonucleoside 5'-triphosphate = RNA(n+1) + diphosphate</text>
        <dbReference type="Rhea" id="RHEA:21248"/>
        <dbReference type="Rhea" id="RHEA-COMP:14527"/>
        <dbReference type="Rhea" id="RHEA-COMP:17342"/>
        <dbReference type="ChEBI" id="CHEBI:33019"/>
        <dbReference type="ChEBI" id="CHEBI:61557"/>
        <dbReference type="ChEBI" id="CHEBI:140395"/>
        <dbReference type="EC" id="2.7.7.6"/>
    </reaction>
</comment>
<keyword evidence="13" id="KW-1185">Reference proteome</keyword>
<dbReference type="PANTHER" id="PTHR34476:SF1">
    <property type="entry name" value="DNA-DIRECTED RNA POLYMERASE SUBUNIT OMEGA"/>
    <property type="match status" value="1"/>
</dbReference>
<dbReference type="PANTHER" id="PTHR34476">
    <property type="entry name" value="DNA-DIRECTED RNA POLYMERASE SUBUNIT OMEGA"/>
    <property type="match status" value="1"/>
</dbReference>
<dbReference type="NCBIfam" id="TIGR00690">
    <property type="entry name" value="rpoZ"/>
    <property type="match status" value="1"/>
</dbReference>
<dbReference type="GO" id="GO:0006351">
    <property type="term" value="P:DNA-templated transcription"/>
    <property type="evidence" value="ECO:0007669"/>
    <property type="project" value="UniProtKB-UniRule"/>
</dbReference>
<evidence type="ECO:0000256" key="1">
    <source>
        <dbReference type="ARBA" id="ARBA00006711"/>
    </source>
</evidence>
<comment type="similarity">
    <text evidence="1 11">Belongs to the RNA polymerase subunit omega family.</text>
</comment>
<evidence type="ECO:0000256" key="5">
    <source>
        <dbReference type="ARBA" id="ARBA00022679"/>
    </source>
</evidence>
<keyword evidence="4 11" id="KW-0240">DNA-directed RNA polymerase</keyword>
<dbReference type="SMART" id="SM01409">
    <property type="entry name" value="RNA_pol_Rpb6"/>
    <property type="match status" value="1"/>
</dbReference>
<dbReference type="RefSeq" id="WP_086964218.1">
    <property type="nucleotide sequence ID" value="NZ_CP021376.1"/>
</dbReference>
<evidence type="ECO:0000256" key="11">
    <source>
        <dbReference type="HAMAP-Rule" id="MF_00366"/>
    </source>
</evidence>
<name>A0A1Y0CYF5_9GAMM</name>
<keyword evidence="6 11" id="KW-0548">Nucleotidyltransferase</keyword>
<dbReference type="InterPro" id="IPR003716">
    <property type="entry name" value="DNA-dir_RNA_pol_omega"/>
</dbReference>